<evidence type="ECO:0000256" key="6">
    <source>
        <dbReference type="ARBA" id="ARBA00023136"/>
    </source>
</evidence>
<evidence type="ECO:0000256" key="2">
    <source>
        <dbReference type="ARBA" id="ARBA00008335"/>
    </source>
</evidence>
<feature type="transmembrane region" description="Helical" evidence="7">
    <location>
        <begin position="336"/>
        <end position="354"/>
    </location>
</feature>
<comment type="subcellular location">
    <subcellularLocation>
        <location evidence="1">Endomembrane system</location>
        <topology evidence="1">Multi-pass membrane protein</topology>
    </subcellularLocation>
</comment>
<feature type="transmembrane region" description="Helical" evidence="7">
    <location>
        <begin position="7"/>
        <end position="24"/>
    </location>
</feature>
<feature type="transmembrane region" description="Helical" evidence="7">
    <location>
        <begin position="228"/>
        <end position="248"/>
    </location>
</feature>
<dbReference type="PROSITE" id="PS50850">
    <property type="entry name" value="MFS"/>
    <property type="match status" value="1"/>
</dbReference>
<dbReference type="HOGENOM" id="CLU_061779_0_0_0"/>
<evidence type="ECO:0000259" key="8">
    <source>
        <dbReference type="PROSITE" id="PS50850"/>
    </source>
</evidence>
<evidence type="ECO:0000256" key="3">
    <source>
        <dbReference type="ARBA" id="ARBA00022448"/>
    </source>
</evidence>
<reference evidence="9 10" key="2">
    <citation type="journal article" date="2009" name="Proc. Natl. Acad. Sci. U.S.A.">
        <title>On the chimeric nature, thermophilic origin, and phylogenetic placement of the Thermotogales.</title>
        <authorList>
            <person name="Zhaxybayeva O."/>
            <person name="Swithers K.S."/>
            <person name="Lapierre P."/>
            <person name="Fournier G.P."/>
            <person name="Bickhart D.M."/>
            <person name="DeBoy R.T."/>
            <person name="Nelson K.E."/>
            <person name="Nesbo C.L."/>
            <person name="Doolittle W.F."/>
            <person name="Gogarten J.P."/>
            <person name="Noll K.M."/>
        </authorList>
    </citation>
    <scope>NUCLEOTIDE SEQUENCE [LARGE SCALE GENOMIC DNA]</scope>
    <source>
        <strain evidence="10">ATCC 35602 / DSM 5306 / Rt17-B1</strain>
    </source>
</reference>
<keyword evidence="4 7" id="KW-0812">Transmembrane</keyword>
<feature type="transmembrane region" description="Helical" evidence="7">
    <location>
        <begin position="194"/>
        <end position="216"/>
    </location>
</feature>
<comment type="similarity">
    <text evidence="2">Belongs to the major facilitator superfamily.</text>
</comment>
<feature type="domain" description="Major facilitator superfamily (MFS) profile" evidence="8">
    <location>
        <begin position="1"/>
        <end position="177"/>
    </location>
</feature>
<dbReference type="PANTHER" id="PTHR23514">
    <property type="entry name" value="BYPASS OF STOP CODON PROTEIN 6"/>
    <property type="match status" value="1"/>
</dbReference>
<keyword evidence="5 7" id="KW-1133">Transmembrane helix</keyword>
<dbReference type="RefSeq" id="WP_011994697.1">
    <property type="nucleotide sequence ID" value="NC_009718.1"/>
</dbReference>
<dbReference type="GO" id="GO:0016020">
    <property type="term" value="C:membrane"/>
    <property type="evidence" value="ECO:0007669"/>
    <property type="project" value="TreeGrafter"/>
</dbReference>
<evidence type="ECO:0000313" key="9">
    <source>
        <dbReference type="EMBL" id="ABS61392.1"/>
    </source>
</evidence>
<evidence type="ECO:0000256" key="7">
    <source>
        <dbReference type="SAM" id="Phobius"/>
    </source>
</evidence>
<accession>A7HNA9</accession>
<evidence type="ECO:0000256" key="1">
    <source>
        <dbReference type="ARBA" id="ARBA00004127"/>
    </source>
</evidence>
<evidence type="ECO:0000256" key="4">
    <source>
        <dbReference type="ARBA" id="ARBA00022692"/>
    </source>
</evidence>
<feature type="transmembrane region" description="Helical" evidence="7">
    <location>
        <begin position="305"/>
        <end position="324"/>
    </location>
</feature>
<dbReference type="InterPro" id="IPR020846">
    <property type="entry name" value="MFS_dom"/>
</dbReference>
<sequence length="363" mass="40216">MENLLPMFIIFSYSLVLNSMAPLLKSFKELFEISTFASSLLPFFSLTGTVLSNILVGLYINKLGLKCSLIIGSILTIIGTITVAFGSNYYITLLGMFVFGLSTGFGFTGGTTLLSTSKKANFGFFHGAYGLGGVIAPFVIILVEKSTGNFKNVYFVYSAMFILFSIYAFFRTFPDIKTDTFKLTDIKFAFNDKSFAFFLTLLILYSSAEIGTITWAGTSMKQEFINSFMAYTLFWSLFTIGRFTVNLIAKFVGNLVRINTFTLAIIIILFILTKHPVLFVLSGLFLGPIFPYVQSNGIKSINQKYIPIFNGATYAFTSLGGNIVSTTMGIVLDKSIFIAWLIPLTIVLIIFILSRKCAQNLCN</sequence>
<feature type="transmembrane region" description="Helical" evidence="7">
    <location>
        <begin position="36"/>
        <end position="60"/>
    </location>
</feature>
<feature type="transmembrane region" description="Helical" evidence="7">
    <location>
        <begin position="255"/>
        <end position="271"/>
    </location>
</feature>
<evidence type="ECO:0000313" key="10">
    <source>
        <dbReference type="Proteomes" id="UP000002415"/>
    </source>
</evidence>
<keyword evidence="6 7" id="KW-0472">Membrane</keyword>
<dbReference type="InterPro" id="IPR036259">
    <property type="entry name" value="MFS_trans_sf"/>
</dbReference>
<evidence type="ECO:0000256" key="5">
    <source>
        <dbReference type="ARBA" id="ARBA00022989"/>
    </source>
</evidence>
<dbReference type="Proteomes" id="UP000002415">
    <property type="component" value="Chromosome"/>
</dbReference>
<dbReference type="OrthoDB" id="41970at2"/>
<dbReference type="GO" id="GO:0012505">
    <property type="term" value="C:endomembrane system"/>
    <property type="evidence" value="ECO:0007669"/>
    <property type="project" value="UniProtKB-SubCell"/>
</dbReference>
<reference evidence="9 10" key="1">
    <citation type="submission" date="2007-07" db="EMBL/GenBank/DDBJ databases">
        <title>Complete sequence of Fervidobacterium nodosum Rt17-B1.</title>
        <authorList>
            <consortium name="US DOE Joint Genome Institute"/>
            <person name="Copeland A."/>
            <person name="Lucas S."/>
            <person name="Lapidus A."/>
            <person name="Barry K."/>
            <person name="Glavina del Rio T."/>
            <person name="Dalin E."/>
            <person name="Tice H."/>
            <person name="Pitluck S."/>
            <person name="Saunders E."/>
            <person name="Brettin T."/>
            <person name="Bruce D."/>
            <person name="Detter J.C."/>
            <person name="Han C."/>
            <person name="Schmutz J."/>
            <person name="Larimer F."/>
            <person name="Land M."/>
            <person name="Hauser L."/>
            <person name="Kyrpides N."/>
            <person name="Mikhailova N."/>
            <person name="Nelson K."/>
            <person name="Gogarten J.P."/>
            <person name="Noll K."/>
            <person name="Richardson P."/>
        </authorList>
    </citation>
    <scope>NUCLEOTIDE SEQUENCE [LARGE SCALE GENOMIC DNA]</scope>
    <source>
        <strain evidence="10">ATCC 35602 / DSM 5306 / Rt17-B1</strain>
    </source>
</reference>
<dbReference type="eggNOG" id="COG0738">
    <property type="taxonomic scope" value="Bacteria"/>
</dbReference>
<dbReference type="STRING" id="381764.Fnod_1549"/>
<dbReference type="SUPFAM" id="SSF103473">
    <property type="entry name" value="MFS general substrate transporter"/>
    <property type="match status" value="1"/>
</dbReference>
<organism evidence="9 10">
    <name type="scientific">Fervidobacterium nodosum (strain ATCC 35602 / DSM 5306 / Rt17-B1)</name>
    <dbReference type="NCBI Taxonomy" id="381764"/>
    <lineage>
        <taxon>Bacteria</taxon>
        <taxon>Thermotogati</taxon>
        <taxon>Thermotogota</taxon>
        <taxon>Thermotogae</taxon>
        <taxon>Thermotogales</taxon>
        <taxon>Fervidobacteriaceae</taxon>
        <taxon>Fervidobacterium</taxon>
    </lineage>
</organism>
<dbReference type="InterPro" id="IPR051788">
    <property type="entry name" value="MFS_Transporter"/>
</dbReference>
<dbReference type="KEGG" id="fno:Fnod_1549"/>
<dbReference type="InterPro" id="IPR011701">
    <property type="entry name" value="MFS"/>
</dbReference>
<dbReference type="Pfam" id="PF07690">
    <property type="entry name" value="MFS_1"/>
    <property type="match status" value="1"/>
</dbReference>
<feature type="transmembrane region" description="Helical" evidence="7">
    <location>
        <begin position="154"/>
        <end position="173"/>
    </location>
</feature>
<gene>
    <name evidence="9" type="ordered locus">Fnod_1549</name>
</gene>
<keyword evidence="3" id="KW-0813">Transport</keyword>
<feature type="transmembrane region" description="Helical" evidence="7">
    <location>
        <begin position="91"/>
        <end position="110"/>
    </location>
</feature>
<feature type="transmembrane region" description="Helical" evidence="7">
    <location>
        <begin position="277"/>
        <end position="293"/>
    </location>
</feature>
<feature type="transmembrane region" description="Helical" evidence="7">
    <location>
        <begin position="67"/>
        <end position="85"/>
    </location>
</feature>
<dbReference type="EMBL" id="CP000771">
    <property type="protein sequence ID" value="ABS61392.1"/>
    <property type="molecule type" value="Genomic_DNA"/>
</dbReference>
<protein>
    <submittedName>
        <fullName evidence="9">Major facilitator superfamily MFS_1</fullName>
    </submittedName>
</protein>
<dbReference type="AlphaFoldDB" id="A7HNA9"/>
<proteinExistence type="inferred from homology"/>
<dbReference type="Gene3D" id="1.20.1250.20">
    <property type="entry name" value="MFS general substrate transporter like domains"/>
    <property type="match status" value="1"/>
</dbReference>
<feature type="transmembrane region" description="Helical" evidence="7">
    <location>
        <begin position="122"/>
        <end position="142"/>
    </location>
</feature>
<keyword evidence="10" id="KW-1185">Reference proteome</keyword>
<dbReference type="PANTHER" id="PTHR23514:SF3">
    <property type="entry name" value="BYPASS OF STOP CODON PROTEIN 6"/>
    <property type="match status" value="1"/>
</dbReference>
<name>A7HNA9_FERNB</name>
<dbReference type="GO" id="GO:0022857">
    <property type="term" value="F:transmembrane transporter activity"/>
    <property type="evidence" value="ECO:0007669"/>
    <property type="project" value="InterPro"/>
</dbReference>